<evidence type="ECO:0000256" key="4">
    <source>
        <dbReference type="ARBA" id="ARBA00022980"/>
    </source>
</evidence>
<dbReference type="SUPFAM" id="SSF50447">
    <property type="entry name" value="Translation proteins"/>
    <property type="match status" value="1"/>
</dbReference>
<keyword evidence="2 6" id="KW-0699">rRNA-binding</keyword>
<dbReference type="HAMAP" id="MF_01325_A">
    <property type="entry name" value="Ribosomal_uL3_A"/>
    <property type="match status" value="1"/>
</dbReference>
<dbReference type="GO" id="GO:0019843">
    <property type="term" value="F:rRNA binding"/>
    <property type="evidence" value="ECO:0007669"/>
    <property type="project" value="UniProtKB-UniRule"/>
</dbReference>
<dbReference type="InterPro" id="IPR009000">
    <property type="entry name" value="Transl_B-barrel_sf"/>
</dbReference>
<comment type="similarity">
    <text evidence="1 6">Belongs to the universal ribosomal protein uL3 family.</text>
</comment>
<dbReference type="InterPro" id="IPR019928">
    <property type="entry name" value="Ribosomal_uL3_arc"/>
</dbReference>
<keyword evidence="5 6" id="KW-0687">Ribonucleoprotein</keyword>
<evidence type="ECO:0000256" key="3">
    <source>
        <dbReference type="ARBA" id="ARBA00022884"/>
    </source>
</evidence>
<dbReference type="NCBIfam" id="NF003261">
    <property type="entry name" value="PRK04231.1"/>
    <property type="match status" value="1"/>
</dbReference>
<dbReference type="Gene3D" id="2.40.30.10">
    <property type="entry name" value="Translation factors"/>
    <property type="match status" value="1"/>
</dbReference>
<evidence type="ECO:0000256" key="5">
    <source>
        <dbReference type="ARBA" id="ARBA00023274"/>
    </source>
</evidence>
<comment type="function">
    <text evidence="6">One of the primary rRNA binding proteins, it binds directly near the 3'-end of the 23S rRNA, where it nucleates assembly of the 50S subunit.</text>
</comment>
<dbReference type="GO" id="GO:0003735">
    <property type="term" value="F:structural constituent of ribosome"/>
    <property type="evidence" value="ECO:0007669"/>
    <property type="project" value="UniProtKB-UniRule"/>
</dbReference>
<dbReference type="Pfam" id="PF00297">
    <property type="entry name" value="Ribosomal_L3"/>
    <property type="match status" value="2"/>
</dbReference>
<comment type="subunit">
    <text evidence="6">Part of the 50S ribosomal subunit. Forms a cluster with proteins L14 and L24e.</text>
</comment>
<dbReference type="PROSITE" id="PS00474">
    <property type="entry name" value="RIBOSOMAL_L3"/>
    <property type="match status" value="1"/>
</dbReference>
<keyword evidence="4 6" id="KW-0689">Ribosomal protein</keyword>
<sequence length="325" mass="35909">MPRIHSPRRGSMAYSPRKRAARIYPRVRTWPISDDPKLLGFAGYKAGMTHMFVRDPRKDSPTSGKDVFTPVTILECPDIVPFAIRFYKRSAYGFTPSGELWAENLNSISPHIAKKINIPKKTPSSPPSDADRVTLLVSTLPSEASVPKKKPEIFEIAVGGTEFEDQLKFAKSLLGKRQKPNNVFKAGEYIDVVAVTKGKGMQGPVKRFGVKVDYRKGHSKARHVGSLGNRASPTRWTVPMAGQMGYGSRTEFNKMIVQIGEKGDAINPKGGFVNYGVIEGSYIAIKGSVPGPAKRLVRLRAPIRSKQARVEPEITYISLESKQGR</sequence>
<dbReference type="PANTHER" id="PTHR11363">
    <property type="entry name" value="60S RIBOSOMAL PROTEIN L3-RELATED"/>
    <property type="match status" value="1"/>
</dbReference>
<dbReference type="EMBL" id="DVAD01000014">
    <property type="protein sequence ID" value="HIJ99708.1"/>
    <property type="molecule type" value="Genomic_DNA"/>
</dbReference>
<dbReference type="InterPro" id="IPR000597">
    <property type="entry name" value="Ribosomal_uL3"/>
</dbReference>
<reference evidence="7 8" key="1">
    <citation type="journal article" name="Nat. Commun.">
        <title>Undinarchaeota illuminate DPANN phylogeny and the impact of gene transfer on archaeal evolution.</title>
        <authorList>
            <person name="Dombrowski N."/>
            <person name="Williams T.A."/>
            <person name="Sun J."/>
            <person name="Woodcroft B.J."/>
            <person name="Lee J.H."/>
            <person name="Minh B.Q."/>
            <person name="Rinke C."/>
            <person name="Spang A."/>
        </authorList>
    </citation>
    <scope>NUCLEOTIDE SEQUENCE [LARGE SCALE GENOMIC DNA]</scope>
    <source>
        <strain evidence="7">MAG_bin17</strain>
    </source>
</reference>
<keyword evidence="3 6" id="KW-0694">RNA-binding</keyword>
<accession>A0A832XG19</accession>
<dbReference type="Gene3D" id="3.30.1430.10">
    <property type="match status" value="1"/>
</dbReference>
<name>A0A832XG19_9ARCH</name>
<dbReference type="Gene3D" id="4.10.960.10">
    <property type="entry name" value="Ribosomal protein L3, domain 3"/>
    <property type="match status" value="1"/>
</dbReference>
<keyword evidence="8" id="KW-1185">Reference proteome</keyword>
<dbReference type="InterPro" id="IPR044892">
    <property type="entry name" value="Ribosomal_L3_dom_3_arc_sf"/>
</dbReference>
<gene>
    <name evidence="6" type="primary">rpl3</name>
    <name evidence="7" type="ORF">H1011_02695</name>
</gene>
<dbReference type="InterPro" id="IPR019926">
    <property type="entry name" value="Ribosomal_uL3_CS"/>
</dbReference>
<dbReference type="Proteomes" id="UP000604391">
    <property type="component" value="Unassembled WGS sequence"/>
</dbReference>
<evidence type="ECO:0000256" key="1">
    <source>
        <dbReference type="ARBA" id="ARBA00006540"/>
    </source>
</evidence>
<evidence type="ECO:0000256" key="6">
    <source>
        <dbReference type="HAMAP-Rule" id="MF_01325"/>
    </source>
</evidence>
<dbReference type="InterPro" id="IPR045077">
    <property type="entry name" value="L3_arc_euk"/>
</dbReference>
<evidence type="ECO:0000313" key="7">
    <source>
        <dbReference type="EMBL" id="HIJ99708.1"/>
    </source>
</evidence>
<dbReference type="GO" id="GO:0006412">
    <property type="term" value="P:translation"/>
    <property type="evidence" value="ECO:0007669"/>
    <property type="project" value="UniProtKB-UniRule"/>
</dbReference>
<evidence type="ECO:0000256" key="2">
    <source>
        <dbReference type="ARBA" id="ARBA00022730"/>
    </source>
</evidence>
<dbReference type="NCBIfam" id="TIGR03626">
    <property type="entry name" value="L3_arch"/>
    <property type="match status" value="1"/>
</dbReference>
<protein>
    <recommendedName>
        <fullName evidence="6">Large ribosomal subunit protein uL3</fullName>
    </recommendedName>
</protein>
<organism evidence="7 8">
    <name type="scientific">Candidatus Undinarchaeum marinum</name>
    <dbReference type="NCBI Taxonomy" id="2756141"/>
    <lineage>
        <taxon>Archaea</taxon>
        <taxon>Candidatus Undinarchaeota</taxon>
        <taxon>Candidatus Undinarchaeia</taxon>
        <taxon>Candidatus Undinarchaeales</taxon>
        <taxon>Candidatus Undinarchaeaceae</taxon>
        <taxon>Candidatus Undinarchaeum</taxon>
    </lineage>
</organism>
<dbReference type="PANTHER" id="PTHR11363:SF5">
    <property type="entry name" value="LARGE RIBOSOMAL SUBUNIT PROTEIN UL3"/>
    <property type="match status" value="1"/>
</dbReference>
<proteinExistence type="inferred from homology"/>
<dbReference type="GO" id="GO:0022625">
    <property type="term" value="C:cytosolic large ribosomal subunit"/>
    <property type="evidence" value="ECO:0007669"/>
    <property type="project" value="UniProtKB-UniRule"/>
</dbReference>
<comment type="caution">
    <text evidence="7">The sequence shown here is derived from an EMBL/GenBank/DDBJ whole genome shotgun (WGS) entry which is preliminary data.</text>
</comment>
<evidence type="ECO:0000313" key="8">
    <source>
        <dbReference type="Proteomes" id="UP000604391"/>
    </source>
</evidence>
<dbReference type="AlphaFoldDB" id="A0A832XG19"/>